<evidence type="ECO:0000313" key="2">
    <source>
        <dbReference type="Proteomes" id="UP001596298"/>
    </source>
</evidence>
<organism evidence="1 2">
    <name type="scientific">Flexivirga alba</name>
    <dbReference type="NCBI Taxonomy" id="702742"/>
    <lineage>
        <taxon>Bacteria</taxon>
        <taxon>Bacillati</taxon>
        <taxon>Actinomycetota</taxon>
        <taxon>Actinomycetes</taxon>
        <taxon>Micrococcales</taxon>
        <taxon>Dermacoccaceae</taxon>
        <taxon>Flexivirga</taxon>
    </lineage>
</organism>
<sequence>MKVFGVVRATVAVAAGTGLVWGATQVTDTADASRPADVRQVAADTTSSALSDVSLSCTGAESAGQVQVASAPTGWLVSPASGGSVTLTGKDTQQLHLARGAATDAALPAGVASTVVGKGGLATGLVATQTQVDHSVTARGLAVAPCGSPVQDGWYFGGGDAKGRVARLVLVNTGATATTVNATVVGTGGVDAAATVTGTVLAPGERKTLVLGDFGSSLASAAIHLTATGAGVSASLTDSWLDGETPVGEDTTSSPVIPAKELDIPGVSATSAAPEVRVAVPGKAEGIVRVRAISPSGEVAFDKVSTIPAGTSGAVPLTGLPTGSYDVQVTGDVPVAAAAMSRTASSGTTDLAWSPAVAAANGPAGIAVPVGIPGSSTALMLTAPTRTKADVVTVTASGTDTKTVEVPADRPIVVGVEGAVAVWVRPARGGQVHATLTIGGRRDNAALLATVPLQQTPLSQSTKRLVAARG</sequence>
<name>A0ABW2AM11_9MICO</name>
<protein>
    <submittedName>
        <fullName evidence="1">DUF5719 family protein</fullName>
    </submittedName>
</protein>
<dbReference type="Proteomes" id="UP001596298">
    <property type="component" value="Unassembled WGS sequence"/>
</dbReference>
<dbReference type="RefSeq" id="WP_382404529.1">
    <property type="nucleotide sequence ID" value="NZ_JBHSWH010000001.1"/>
</dbReference>
<proteinExistence type="predicted"/>
<gene>
    <name evidence="1" type="ORF">ACFQDH_22185</name>
</gene>
<reference evidence="2" key="1">
    <citation type="journal article" date="2019" name="Int. J. Syst. Evol. Microbiol.">
        <title>The Global Catalogue of Microorganisms (GCM) 10K type strain sequencing project: providing services to taxonomists for standard genome sequencing and annotation.</title>
        <authorList>
            <consortium name="The Broad Institute Genomics Platform"/>
            <consortium name="The Broad Institute Genome Sequencing Center for Infectious Disease"/>
            <person name="Wu L."/>
            <person name="Ma J."/>
        </authorList>
    </citation>
    <scope>NUCLEOTIDE SEQUENCE [LARGE SCALE GENOMIC DNA]</scope>
    <source>
        <strain evidence="2">CCUG 58127</strain>
    </source>
</reference>
<keyword evidence="2" id="KW-1185">Reference proteome</keyword>
<dbReference type="EMBL" id="JBHSWH010000001">
    <property type="protein sequence ID" value="MFC6707868.1"/>
    <property type="molecule type" value="Genomic_DNA"/>
</dbReference>
<accession>A0ABW2AM11</accession>
<comment type="caution">
    <text evidence="1">The sequence shown here is derived from an EMBL/GenBank/DDBJ whole genome shotgun (WGS) entry which is preliminary data.</text>
</comment>
<evidence type="ECO:0000313" key="1">
    <source>
        <dbReference type="EMBL" id="MFC6707868.1"/>
    </source>
</evidence>
<dbReference type="InterPro" id="IPR043777">
    <property type="entry name" value="DUF5719"/>
</dbReference>
<dbReference type="Pfam" id="PF18986">
    <property type="entry name" value="DUF5719"/>
    <property type="match status" value="1"/>
</dbReference>